<dbReference type="Pfam" id="PF07992">
    <property type="entry name" value="Pyr_redox_2"/>
    <property type="match status" value="1"/>
</dbReference>
<dbReference type="GO" id="GO:0016491">
    <property type="term" value="F:oxidoreductase activity"/>
    <property type="evidence" value="ECO:0007669"/>
    <property type="project" value="UniProtKB-KW"/>
</dbReference>
<keyword evidence="1" id="KW-0285">Flavoprotein</keyword>
<name>A0A2M6W410_9BACT</name>
<dbReference type="InterPro" id="IPR023753">
    <property type="entry name" value="FAD/NAD-binding_dom"/>
</dbReference>
<dbReference type="PANTHER" id="PTHR48105">
    <property type="entry name" value="THIOREDOXIN REDUCTASE 1-RELATED-RELATED"/>
    <property type="match status" value="1"/>
</dbReference>
<dbReference type="PRINTS" id="PR00469">
    <property type="entry name" value="PNDRDTASEII"/>
</dbReference>
<evidence type="ECO:0000256" key="1">
    <source>
        <dbReference type="ARBA" id="ARBA00022630"/>
    </source>
</evidence>
<evidence type="ECO:0000313" key="5">
    <source>
        <dbReference type="Proteomes" id="UP000231183"/>
    </source>
</evidence>
<reference evidence="5" key="1">
    <citation type="submission" date="2017-09" db="EMBL/GenBank/DDBJ databases">
        <title>Depth-based differentiation of microbial function through sediment-hosted aquifers and enrichment of novel symbionts in the deep terrestrial subsurface.</title>
        <authorList>
            <person name="Probst A.J."/>
            <person name="Ladd B."/>
            <person name="Jarett J.K."/>
            <person name="Geller-Mcgrath D.E."/>
            <person name="Sieber C.M.K."/>
            <person name="Emerson J.B."/>
            <person name="Anantharaman K."/>
            <person name="Thomas B.C."/>
            <person name="Malmstrom R."/>
            <person name="Stieglmeier M."/>
            <person name="Klingl A."/>
            <person name="Woyke T."/>
            <person name="Ryan C.M."/>
            <person name="Banfield J.F."/>
        </authorList>
    </citation>
    <scope>NUCLEOTIDE SEQUENCE [LARGE SCALE GENOMIC DNA]</scope>
</reference>
<gene>
    <name evidence="4" type="ORF">COU31_02840</name>
</gene>
<dbReference type="InterPro" id="IPR050097">
    <property type="entry name" value="Ferredoxin-NADP_redctase_2"/>
</dbReference>
<evidence type="ECO:0000259" key="3">
    <source>
        <dbReference type="Pfam" id="PF07992"/>
    </source>
</evidence>
<keyword evidence="2" id="KW-0560">Oxidoreductase</keyword>
<accession>A0A2M6W410</accession>
<comment type="caution">
    <text evidence="4">The sequence shown here is derived from an EMBL/GenBank/DDBJ whole genome shotgun (WGS) entry which is preliminary data.</text>
</comment>
<dbReference type="AlphaFoldDB" id="A0A2M6W410"/>
<dbReference type="Gene3D" id="3.50.50.60">
    <property type="entry name" value="FAD/NAD(P)-binding domain"/>
    <property type="match status" value="2"/>
</dbReference>
<proteinExistence type="predicted"/>
<dbReference type="SUPFAM" id="SSF51905">
    <property type="entry name" value="FAD/NAD(P)-binding domain"/>
    <property type="match status" value="1"/>
</dbReference>
<dbReference type="PRINTS" id="PR00368">
    <property type="entry name" value="FADPNR"/>
</dbReference>
<dbReference type="InterPro" id="IPR036188">
    <property type="entry name" value="FAD/NAD-bd_sf"/>
</dbReference>
<sequence length="318" mass="34549">MLDLAIIGGSAAGISAGIYAARRNLDFKIISKEMGGEVALSGEVGNWPGIISIQGFELAQKFTAHIKNYPETKIDEGWRVIKIEPKDNYHVITAENAGDASKIQTYQAKAVIIASGIRPRYLKLPGEEELRNKGVTYCTVCDGPLYKGKITATIGSGNSALESALMMANISKKVYLVSKYANTKENNYGFPPGENILINKIKKLKNVEVVYNAVSTAILGNNMVSGLKYLDQISAKEKTLDVQGIMVHIGQVPNSHFVDCVEKDKMKQIIIDEKCRTSCQGIFAAGDVTNVPYKQIGIATGQGIIAGLAAIEYINKWE</sequence>
<protein>
    <recommendedName>
        <fullName evidence="3">FAD/NAD(P)-binding domain-containing protein</fullName>
    </recommendedName>
</protein>
<organism evidence="4 5">
    <name type="scientific">Candidatus Magasanikbacteria bacterium CG10_big_fil_rev_8_21_14_0_10_40_10</name>
    <dbReference type="NCBI Taxonomy" id="1974648"/>
    <lineage>
        <taxon>Bacteria</taxon>
        <taxon>Candidatus Magasanikiibacteriota</taxon>
    </lineage>
</organism>
<feature type="domain" description="FAD/NAD(P)-binding" evidence="3">
    <location>
        <begin position="3"/>
        <end position="303"/>
    </location>
</feature>
<dbReference type="EMBL" id="PFBX01000026">
    <property type="protein sequence ID" value="PIT87480.1"/>
    <property type="molecule type" value="Genomic_DNA"/>
</dbReference>
<dbReference type="Proteomes" id="UP000231183">
    <property type="component" value="Unassembled WGS sequence"/>
</dbReference>
<evidence type="ECO:0000313" key="4">
    <source>
        <dbReference type="EMBL" id="PIT87480.1"/>
    </source>
</evidence>
<evidence type="ECO:0000256" key="2">
    <source>
        <dbReference type="ARBA" id="ARBA00023002"/>
    </source>
</evidence>